<dbReference type="Proteomes" id="UP001408356">
    <property type="component" value="Unassembled WGS sequence"/>
</dbReference>
<name>A0ABR2UIK8_9PEZI</name>
<sequence>MLGHEMLGLNSLASFAAAVPLNITPLSSRDGYSIIQCWQLASIPVEAMSAWNYGIGNTSRATWSIIEPRTVVADRHSRLTMVLNGLIHVSALAAATSSNSNYESAAPISPDGVYFQPGTLSSSILIATDLKNVSYVAGHWTEFPGNKPTVLVQTPFFDNKALDHTVLHDGPCA</sequence>
<evidence type="ECO:0000313" key="2">
    <source>
        <dbReference type="EMBL" id="KAK9414469.1"/>
    </source>
</evidence>
<feature type="chain" id="PRO_5045398441" evidence="1">
    <location>
        <begin position="19"/>
        <end position="173"/>
    </location>
</feature>
<comment type="caution">
    <text evidence="2">The sequence shown here is derived from an EMBL/GenBank/DDBJ whole genome shotgun (WGS) entry which is preliminary data.</text>
</comment>
<evidence type="ECO:0000256" key="1">
    <source>
        <dbReference type="SAM" id="SignalP"/>
    </source>
</evidence>
<keyword evidence="3" id="KW-1185">Reference proteome</keyword>
<organism evidence="2 3">
    <name type="scientific">Seiridium unicorne</name>
    <dbReference type="NCBI Taxonomy" id="138068"/>
    <lineage>
        <taxon>Eukaryota</taxon>
        <taxon>Fungi</taxon>
        <taxon>Dikarya</taxon>
        <taxon>Ascomycota</taxon>
        <taxon>Pezizomycotina</taxon>
        <taxon>Sordariomycetes</taxon>
        <taxon>Xylariomycetidae</taxon>
        <taxon>Amphisphaeriales</taxon>
        <taxon>Sporocadaceae</taxon>
        <taxon>Seiridium</taxon>
    </lineage>
</organism>
<reference evidence="2 3" key="1">
    <citation type="journal article" date="2024" name="J. Plant Pathol.">
        <title>Sequence and assembly of the genome of Seiridium unicorne, isolate CBS 538.82, causal agent of cypress canker disease.</title>
        <authorList>
            <person name="Scali E."/>
            <person name="Rocca G.D."/>
            <person name="Danti R."/>
            <person name="Garbelotto M."/>
            <person name="Barberini S."/>
            <person name="Baroncelli R."/>
            <person name="Emiliani G."/>
        </authorList>
    </citation>
    <scope>NUCLEOTIDE SEQUENCE [LARGE SCALE GENOMIC DNA]</scope>
    <source>
        <strain evidence="2 3">BM-138-508</strain>
    </source>
</reference>
<keyword evidence="1" id="KW-0732">Signal</keyword>
<protein>
    <submittedName>
        <fullName evidence="2">Uncharacterized protein</fullName>
    </submittedName>
</protein>
<accession>A0ABR2UIK8</accession>
<evidence type="ECO:0000313" key="3">
    <source>
        <dbReference type="Proteomes" id="UP001408356"/>
    </source>
</evidence>
<feature type="signal peptide" evidence="1">
    <location>
        <begin position="1"/>
        <end position="18"/>
    </location>
</feature>
<proteinExistence type="predicted"/>
<gene>
    <name evidence="2" type="ORF">SUNI508_11179</name>
</gene>
<dbReference type="EMBL" id="JARVKF010000426">
    <property type="protein sequence ID" value="KAK9414469.1"/>
    <property type="molecule type" value="Genomic_DNA"/>
</dbReference>